<evidence type="ECO:0000256" key="7">
    <source>
        <dbReference type="ARBA" id="ARBA00023125"/>
    </source>
</evidence>
<evidence type="ECO:0000256" key="6">
    <source>
        <dbReference type="ARBA" id="ARBA00023015"/>
    </source>
</evidence>
<dbReference type="AlphaFoldDB" id="A0A3M6URY3"/>
<evidence type="ECO:0000256" key="4">
    <source>
        <dbReference type="ARBA" id="ARBA00022771"/>
    </source>
</evidence>
<evidence type="ECO:0000256" key="5">
    <source>
        <dbReference type="ARBA" id="ARBA00022833"/>
    </source>
</evidence>
<comment type="caution">
    <text evidence="13">The sequence shown here is derived from an EMBL/GenBank/DDBJ whole genome shotgun (WGS) entry which is preliminary data.</text>
</comment>
<dbReference type="GO" id="GO:0042790">
    <property type="term" value="P:nucleolar large rRNA transcription by RNA polymerase I"/>
    <property type="evidence" value="ECO:0007669"/>
    <property type="project" value="TreeGrafter"/>
</dbReference>
<keyword evidence="8" id="KW-0804">Transcription</keyword>
<accession>A0A3M6URY3</accession>
<evidence type="ECO:0000256" key="2">
    <source>
        <dbReference type="ARBA" id="ARBA00006899"/>
    </source>
</evidence>
<dbReference type="InterPro" id="IPR033599">
    <property type="entry name" value="TAF1B/Rrn7"/>
</dbReference>
<keyword evidence="4" id="KW-0863">Zinc-finger</keyword>
<comment type="subcellular location">
    <subcellularLocation>
        <location evidence="1">Nucleus</location>
        <location evidence="1">Nucleolus</location>
    </subcellularLocation>
</comment>
<protein>
    <recommendedName>
        <fullName evidence="15">TATA box-binding protein-associated factor RNA polymerase I subunit B</fullName>
    </recommendedName>
</protein>
<keyword evidence="5" id="KW-0862">Zinc</keyword>
<dbReference type="InterPro" id="IPR048540">
    <property type="entry name" value="Rrn7_cyclin_N"/>
</dbReference>
<evidence type="ECO:0008006" key="15">
    <source>
        <dbReference type="Google" id="ProtNLM"/>
    </source>
</evidence>
<feature type="region of interest" description="Disordered" evidence="10">
    <location>
        <begin position="141"/>
        <end position="162"/>
    </location>
</feature>
<feature type="region of interest" description="Disordered" evidence="10">
    <location>
        <begin position="175"/>
        <end position="198"/>
    </location>
</feature>
<evidence type="ECO:0000256" key="9">
    <source>
        <dbReference type="ARBA" id="ARBA00023242"/>
    </source>
</evidence>
<feature type="domain" description="Rrn7/TAF1B C-terminal cyclin" evidence="12">
    <location>
        <begin position="308"/>
        <end position="432"/>
    </location>
</feature>
<evidence type="ECO:0000313" key="13">
    <source>
        <dbReference type="EMBL" id="RMX56436.1"/>
    </source>
</evidence>
<dbReference type="InterPro" id="IPR048538">
    <property type="entry name" value="Rrn7_cyclin_C"/>
</dbReference>
<evidence type="ECO:0000256" key="8">
    <source>
        <dbReference type="ARBA" id="ARBA00023163"/>
    </source>
</evidence>
<dbReference type="GO" id="GO:0005668">
    <property type="term" value="C:RNA polymerase transcription factor SL1 complex"/>
    <property type="evidence" value="ECO:0007669"/>
    <property type="project" value="TreeGrafter"/>
</dbReference>
<evidence type="ECO:0000256" key="3">
    <source>
        <dbReference type="ARBA" id="ARBA00022723"/>
    </source>
</evidence>
<organism evidence="13 14">
    <name type="scientific">Pocillopora damicornis</name>
    <name type="common">Cauliflower coral</name>
    <name type="synonym">Millepora damicornis</name>
    <dbReference type="NCBI Taxonomy" id="46731"/>
    <lineage>
        <taxon>Eukaryota</taxon>
        <taxon>Metazoa</taxon>
        <taxon>Cnidaria</taxon>
        <taxon>Anthozoa</taxon>
        <taxon>Hexacorallia</taxon>
        <taxon>Scleractinia</taxon>
        <taxon>Astrocoeniina</taxon>
        <taxon>Pocilloporidae</taxon>
        <taxon>Pocillopora</taxon>
    </lineage>
</organism>
<dbReference type="Pfam" id="PF20645">
    <property type="entry name" value="Rrn7_cyclin_C"/>
    <property type="match status" value="1"/>
</dbReference>
<keyword evidence="9" id="KW-0539">Nucleus</keyword>
<dbReference type="OMA" id="DWASCAQ"/>
<sequence length="629" mass="71278">MPSCVLCDGEVFDCIDGLYYCQSCGTQSQDMRDEEAANPYEAGVDSRLQVSRKGKGGRQKQFFADKGKPWFMYEAYQYIIRVQVEYLIKLGVNDALKDVVFKLWYKYLQVTEIAFTGSPQGTVPTKGSIFYQRDANLLNRNQRNKSGRKRKLDPSCESDDDDELELCSHFSDEEFYEGDDPSEALPKHDDDGNDLNPGDDWTSLCHNKEMDVDDVSDSSDDEFIGSMTCRQTKKRGVLCGHVTLQSTLAFCYLGLLWIDEPVFISDLVRWAKQGQFPYFQTTRHIPGHMKFGSGDFSCLCPVIVPPVSSILRHASRIAKLLQLPCFPEPKLSTYTARFITDLHLPGFLHGVVRKLAEKVKVKTKIHPALQTSIPNLEAGAMAFIVVALKLCYGIDDKTEKDQEEKAIPMELSSKEGTCHTIPLFTDWLKSWKHCEAKKFHNGIPWTDEQFELVGDPTSYSAFCKSDISGSWEPADRVYTGSQQKNLRANRITNEESQSRYAQLFKSLMTRQRDEDFNSTDTPQVTSFPATCRHVDDSESGTGSCFDKMRSRGINVEFVHGSGSVESNDLKYICYSADHADQDTYFHSSYKELLGVLADRIEMRPADVQTKVRKLEKALFFKQNLINGVL</sequence>
<dbReference type="PANTHER" id="PTHR31576">
    <property type="entry name" value="TATA BOX-BINDING PROTEIN-ASSOCIATED FACTOR RNA POLYMERASE I SUBUNIT B"/>
    <property type="match status" value="1"/>
</dbReference>
<evidence type="ECO:0000259" key="12">
    <source>
        <dbReference type="Pfam" id="PF20645"/>
    </source>
</evidence>
<feature type="compositionally biased region" description="Basic residues" evidence="10">
    <location>
        <begin position="142"/>
        <end position="151"/>
    </location>
</feature>
<dbReference type="GO" id="GO:0070860">
    <property type="term" value="C:RNA polymerase I core factor complex"/>
    <property type="evidence" value="ECO:0007669"/>
    <property type="project" value="InterPro"/>
</dbReference>
<feature type="domain" description="Rrn7/TAF1B N-terminal cyclin" evidence="11">
    <location>
        <begin position="235"/>
        <end position="286"/>
    </location>
</feature>
<reference evidence="13 14" key="1">
    <citation type="journal article" date="2018" name="Sci. Rep.">
        <title>Comparative analysis of the Pocillopora damicornis genome highlights role of immune system in coral evolution.</title>
        <authorList>
            <person name="Cunning R."/>
            <person name="Bay R.A."/>
            <person name="Gillette P."/>
            <person name="Baker A.C."/>
            <person name="Traylor-Knowles N."/>
        </authorList>
    </citation>
    <scope>NUCLEOTIDE SEQUENCE [LARGE SCALE GENOMIC DNA]</scope>
    <source>
        <strain evidence="13">RSMAS</strain>
        <tissue evidence="13">Whole animal</tissue>
    </source>
</reference>
<dbReference type="Proteomes" id="UP000275408">
    <property type="component" value="Unassembled WGS sequence"/>
</dbReference>
<dbReference type="PANTHER" id="PTHR31576:SF2">
    <property type="entry name" value="TATA BOX-BINDING PROTEIN-ASSOCIATED FACTOR RNA POLYMERASE I SUBUNIT B"/>
    <property type="match status" value="1"/>
</dbReference>
<gene>
    <name evidence="13" type="ORF">pdam_00008828</name>
</gene>
<keyword evidence="3" id="KW-0479">Metal-binding</keyword>
<dbReference type="EMBL" id="RCHS01000841">
    <property type="protein sequence ID" value="RMX56436.1"/>
    <property type="molecule type" value="Genomic_DNA"/>
</dbReference>
<evidence type="ECO:0000256" key="10">
    <source>
        <dbReference type="SAM" id="MobiDB-lite"/>
    </source>
</evidence>
<dbReference type="STRING" id="46731.A0A3M6URY3"/>
<dbReference type="GO" id="GO:0008270">
    <property type="term" value="F:zinc ion binding"/>
    <property type="evidence" value="ECO:0007669"/>
    <property type="project" value="UniProtKB-KW"/>
</dbReference>
<evidence type="ECO:0000259" key="11">
    <source>
        <dbReference type="Pfam" id="PF20644"/>
    </source>
</evidence>
<keyword evidence="14" id="KW-1185">Reference proteome</keyword>
<keyword evidence="7" id="KW-0238">DNA-binding</keyword>
<comment type="similarity">
    <text evidence="2">Belongs to the RRN7/TAF1B family.</text>
</comment>
<dbReference type="OrthoDB" id="10069252at2759"/>
<dbReference type="Pfam" id="PF20644">
    <property type="entry name" value="Rrn7_cyclin_N"/>
    <property type="match status" value="1"/>
</dbReference>
<proteinExistence type="inferred from homology"/>
<name>A0A3M6URY3_POCDA</name>
<keyword evidence="6" id="KW-0805">Transcription regulation</keyword>
<dbReference type="GO" id="GO:0001164">
    <property type="term" value="F:RNA polymerase I core promoter sequence-specific DNA binding"/>
    <property type="evidence" value="ECO:0007669"/>
    <property type="project" value="InterPro"/>
</dbReference>
<evidence type="ECO:0000313" key="14">
    <source>
        <dbReference type="Proteomes" id="UP000275408"/>
    </source>
</evidence>
<evidence type="ECO:0000256" key="1">
    <source>
        <dbReference type="ARBA" id="ARBA00004604"/>
    </source>
</evidence>